<dbReference type="PANTHER" id="PTHR39183">
    <property type="entry name" value="SPORE COAT PROTEIN F-LIKE PROTEIN YHCQ"/>
    <property type="match status" value="1"/>
</dbReference>
<evidence type="ECO:0000256" key="3">
    <source>
        <dbReference type="ARBA" id="ARBA00024344"/>
    </source>
</evidence>
<evidence type="ECO:0000313" key="4">
    <source>
        <dbReference type="EMBL" id="RLL46577.1"/>
    </source>
</evidence>
<dbReference type="Proteomes" id="UP000270219">
    <property type="component" value="Unassembled WGS sequence"/>
</dbReference>
<keyword evidence="4" id="KW-0167">Capsid protein</keyword>
<dbReference type="InterPro" id="IPR012851">
    <property type="entry name" value="Spore_coat_CotF-like"/>
</dbReference>
<evidence type="ECO:0000256" key="2">
    <source>
        <dbReference type="ARBA" id="ARBA00024325"/>
    </source>
</evidence>
<dbReference type="Gene3D" id="1.20.1260.10">
    <property type="match status" value="1"/>
</dbReference>
<dbReference type="OrthoDB" id="2703958at2"/>
<proteinExistence type="inferred from homology"/>
<accession>A0A498DC84</accession>
<comment type="subcellular location">
    <subcellularLocation>
        <location evidence="2">Spore coat</location>
    </subcellularLocation>
</comment>
<evidence type="ECO:0000256" key="1">
    <source>
        <dbReference type="ARBA" id="ARBA00022969"/>
    </source>
</evidence>
<evidence type="ECO:0000313" key="5">
    <source>
        <dbReference type="Proteomes" id="UP000270219"/>
    </source>
</evidence>
<gene>
    <name evidence="4" type="ORF">D8M04_05050</name>
</gene>
<keyword evidence="1" id="KW-0749">Sporulation</keyword>
<comment type="similarity">
    <text evidence="3">Belongs to the CotF family.</text>
</comment>
<name>A0A498DC84_9BACI</name>
<dbReference type="Pfam" id="PF07875">
    <property type="entry name" value="Coat_F"/>
    <property type="match status" value="1"/>
</dbReference>
<dbReference type="RefSeq" id="WP_121521828.1">
    <property type="nucleotide sequence ID" value="NZ_RCHR01000002.1"/>
</dbReference>
<organism evidence="4 5">
    <name type="scientific">Oceanobacillus piezotolerans</name>
    <dbReference type="NCBI Taxonomy" id="2448030"/>
    <lineage>
        <taxon>Bacteria</taxon>
        <taxon>Bacillati</taxon>
        <taxon>Bacillota</taxon>
        <taxon>Bacilli</taxon>
        <taxon>Bacillales</taxon>
        <taxon>Bacillaceae</taxon>
        <taxon>Oceanobacillus</taxon>
    </lineage>
</organism>
<sequence length="162" mass="18925">MDYPNHLAWHETLDLHELVAFQSIALMKLKKFYPEVKDAELQSIYQHTINGIEMNLQELLQFYSFAPRDEDEEDLRNLDTGFFSGDLLAFAKTAVRNYSIAITETATPVLRDTLNKQLQRAIETHGMVYAFMYKKGYYPSYDLEKLLQNDIKLANKALKMNY</sequence>
<keyword evidence="4" id="KW-0946">Virion</keyword>
<keyword evidence="5" id="KW-1185">Reference proteome</keyword>
<dbReference type="EMBL" id="RCHR01000002">
    <property type="protein sequence ID" value="RLL46577.1"/>
    <property type="molecule type" value="Genomic_DNA"/>
</dbReference>
<dbReference type="GO" id="GO:0030435">
    <property type="term" value="P:sporulation resulting in formation of a cellular spore"/>
    <property type="evidence" value="ECO:0007669"/>
    <property type="project" value="UniProtKB-KW"/>
</dbReference>
<dbReference type="PANTHER" id="PTHR39183:SF1">
    <property type="entry name" value="SPORE COAT PROTEIN F-LIKE PROTEIN YHCQ"/>
    <property type="match status" value="1"/>
</dbReference>
<dbReference type="InterPro" id="IPR012347">
    <property type="entry name" value="Ferritin-like"/>
</dbReference>
<protein>
    <submittedName>
        <fullName evidence="4">Spore coat protein</fullName>
    </submittedName>
</protein>
<dbReference type="AlphaFoldDB" id="A0A498DC84"/>
<comment type="caution">
    <text evidence="4">The sequence shown here is derived from an EMBL/GenBank/DDBJ whole genome shotgun (WGS) entry which is preliminary data.</text>
</comment>
<reference evidence="4 5" key="1">
    <citation type="submission" date="2018-10" db="EMBL/GenBank/DDBJ databases">
        <title>Oceanobacillus sp. YLB-02 draft genome.</title>
        <authorList>
            <person name="Yu L."/>
        </authorList>
    </citation>
    <scope>NUCLEOTIDE SEQUENCE [LARGE SCALE GENOMIC DNA]</scope>
    <source>
        <strain evidence="4 5">YLB-02</strain>
    </source>
</reference>